<dbReference type="PANTHER" id="PTHR30349">
    <property type="entry name" value="PHAGE INTEGRASE-RELATED"/>
    <property type="match status" value="1"/>
</dbReference>
<dbReference type="KEGG" id="fdv:JJC05_08080"/>
<dbReference type="KEGG" id="fdv:JJC05_08125"/>
<dbReference type="EMBL" id="CP067378">
    <property type="protein sequence ID" value="QYS90048.1"/>
    <property type="molecule type" value="Genomic_DNA"/>
</dbReference>
<organism evidence="3">
    <name type="scientific">Flavobacterium columnare</name>
    <dbReference type="NCBI Taxonomy" id="996"/>
    <lineage>
        <taxon>Bacteria</taxon>
        <taxon>Pseudomonadati</taxon>
        <taxon>Bacteroidota</taxon>
        <taxon>Flavobacteriia</taxon>
        <taxon>Flavobacteriales</taxon>
        <taxon>Flavobacteriaceae</taxon>
        <taxon>Flavobacterium</taxon>
    </lineage>
</organism>
<dbReference type="InterPro" id="IPR013762">
    <property type="entry name" value="Integrase-like_cat_sf"/>
</dbReference>
<name>A0A8G0PB20_9FLAO</name>
<dbReference type="GO" id="GO:0006310">
    <property type="term" value="P:DNA recombination"/>
    <property type="evidence" value="ECO:0007669"/>
    <property type="project" value="UniProtKB-KW"/>
</dbReference>
<dbReference type="InterPro" id="IPR050090">
    <property type="entry name" value="Tyrosine_recombinase_XerCD"/>
</dbReference>
<sequence length="254" mass="30149">MTLEDYLKKNYGSYNYLSILYRITQYQKHIIEHKKADLKHVLKFIKILRDLNKTPSNIATYLYAIKIYYNYLQLINIRKDHPCKSLKLKDKIDKKVKIDQLYTQQELENFLEKTPDQKKLMVSLFIYQAITVAELIDLKPSQINIQKAEIHLNNRVLPLLAQQIYLYLEHIQNKKIKEHDLLFTNLRGKPLKISKVNLYINQNRPKEQCITPTKLRQSLIKNLLLKNDLRVVQVFAGHKKVSLPNNIELLILKN</sequence>
<protein>
    <submittedName>
        <fullName evidence="3">Tyrosine-type recombinase/integrase</fullName>
    </submittedName>
</protein>
<gene>
    <name evidence="3" type="ORF">JJC05_08080</name>
    <name evidence="4" type="ORF">JJC05_08125</name>
</gene>
<evidence type="ECO:0000313" key="4">
    <source>
        <dbReference type="EMBL" id="QYS90055.1"/>
    </source>
</evidence>
<dbReference type="GO" id="GO:0015074">
    <property type="term" value="P:DNA integration"/>
    <property type="evidence" value="ECO:0007669"/>
    <property type="project" value="InterPro"/>
</dbReference>
<dbReference type="PROSITE" id="PS51898">
    <property type="entry name" value="TYR_RECOMBINASE"/>
    <property type="match status" value="1"/>
</dbReference>
<dbReference type="Gene3D" id="1.10.443.10">
    <property type="entry name" value="Intergrase catalytic core"/>
    <property type="match status" value="1"/>
</dbReference>
<evidence type="ECO:0000259" key="2">
    <source>
        <dbReference type="PROSITE" id="PS51898"/>
    </source>
</evidence>
<dbReference type="InterPro" id="IPR011010">
    <property type="entry name" value="DNA_brk_join_enz"/>
</dbReference>
<dbReference type="Proteomes" id="UP000824721">
    <property type="component" value="Chromosome"/>
</dbReference>
<evidence type="ECO:0000256" key="1">
    <source>
        <dbReference type="ARBA" id="ARBA00023172"/>
    </source>
</evidence>
<reference evidence="3" key="1">
    <citation type="submission" date="2020-12" db="EMBL/GenBank/DDBJ databases">
        <title>Genome sequencing of genetic groups of Flavobacterium columnare.</title>
        <authorList>
            <person name="Waldbieser G.C."/>
            <person name="Griffin M.J."/>
            <person name="LaFrentz B.R."/>
        </authorList>
    </citation>
    <scope>NUCLEOTIDE SEQUENCE</scope>
    <source>
        <strain evidence="3">90-106</strain>
    </source>
</reference>
<proteinExistence type="predicted"/>
<dbReference type="InterPro" id="IPR002104">
    <property type="entry name" value="Integrase_catalytic"/>
</dbReference>
<dbReference type="EMBL" id="CP067378">
    <property type="protein sequence ID" value="QYS90055.1"/>
    <property type="molecule type" value="Genomic_DNA"/>
</dbReference>
<evidence type="ECO:0000313" key="3">
    <source>
        <dbReference type="EMBL" id="QYS90048.1"/>
    </source>
</evidence>
<dbReference type="GO" id="GO:0003677">
    <property type="term" value="F:DNA binding"/>
    <property type="evidence" value="ECO:0007669"/>
    <property type="project" value="InterPro"/>
</dbReference>
<dbReference type="SUPFAM" id="SSF56349">
    <property type="entry name" value="DNA breaking-rejoining enzymes"/>
    <property type="match status" value="1"/>
</dbReference>
<dbReference type="AlphaFoldDB" id="A0A8G0PB20"/>
<accession>A0A8G0PB20</accession>
<feature type="domain" description="Tyr recombinase" evidence="2">
    <location>
        <begin position="96"/>
        <end position="254"/>
    </location>
</feature>
<dbReference type="Pfam" id="PF00589">
    <property type="entry name" value="Phage_integrase"/>
    <property type="match status" value="1"/>
</dbReference>
<keyword evidence="1" id="KW-0233">DNA recombination</keyword>